<protein>
    <recommendedName>
        <fullName evidence="2">Methyltransferase type 11 domain-containing protein</fullName>
    </recommendedName>
</protein>
<keyword evidence="4" id="KW-1185">Reference proteome</keyword>
<evidence type="ECO:0000256" key="1">
    <source>
        <dbReference type="SAM" id="SignalP"/>
    </source>
</evidence>
<dbReference type="SUPFAM" id="SSF53335">
    <property type="entry name" value="S-adenosyl-L-methionine-dependent methyltransferases"/>
    <property type="match status" value="1"/>
</dbReference>
<gene>
    <name evidence="3" type="ORF">PGLA1383_LOCUS8268</name>
</gene>
<feature type="domain" description="Methyltransferase type 11" evidence="2">
    <location>
        <begin position="92"/>
        <end position="190"/>
    </location>
</feature>
<dbReference type="InterPro" id="IPR029063">
    <property type="entry name" value="SAM-dependent_MTases_sf"/>
</dbReference>
<keyword evidence="1" id="KW-0732">Signal</keyword>
<accession>A0A813DNQ1</accession>
<sequence length="478" mass="52586">MVTWWLCSLLSWAVGVDVGAAALNTEALEGPNATAETEYAFDFGSNWLNFIRKSQGPGDIPWHLRVEIAKRSLLASIQVGVVRDLSHVSTFIDVGCGSGLFSLAAVRLGAKAVVSFDLQKGSVDAARLLWDQEGRPEHWVVLQGSVLDLDFLNALPRAGVVFAWGSLHHTGNVQRAMLNVESLLKPGGLLHMALYSTEFEPDAKFWDKHKQTYVSLQSEQGHQSPELMVIAYVFWQTRGAIDARLRGVERQLGRPLEPPEEYEWIAKELSRLNSEHALARGMDLWTDARDGLGGWPNERLEAIQIVDFARSAGLQIFSVDARMDGGPTGFNLLSSGGQVSLGQMWHAAGLRLESACGPYVLVDVGSPYNNSNNNSDNNNDNNNEIACWSMDASSWSNFAEAASSLRLLEDGYFLGLSAGASHKDERFCQARGRYSHETSGIVFMTSDLSDPNTNGRSYQLLVPEGWPQRAECIGKERV</sequence>
<evidence type="ECO:0000313" key="4">
    <source>
        <dbReference type="Proteomes" id="UP000654075"/>
    </source>
</evidence>
<feature type="chain" id="PRO_5033027998" description="Methyltransferase type 11 domain-containing protein" evidence="1">
    <location>
        <begin position="22"/>
        <end position="478"/>
    </location>
</feature>
<dbReference type="Gene3D" id="3.40.50.150">
    <property type="entry name" value="Vaccinia Virus protein VP39"/>
    <property type="match status" value="1"/>
</dbReference>
<evidence type="ECO:0000313" key="3">
    <source>
        <dbReference type="EMBL" id="CAE8589511.1"/>
    </source>
</evidence>
<dbReference type="Proteomes" id="UP000654075">
    <property type="component" value="Unassembled WGS sequence"/>
</dbReference>
<dbReference type="CDD" id="cd02440">
    <property type="entry name" value="AdoMet_MTases"/>
    <property type="match status" value="1"/>
</dbReference>
<feature type="signal peptide" evidence="1">
    <location>
        <begin position="1"/>
        <end position="21"/>
    </location>
</feature>
<proteinExistence type="predicted"/>
<reference evidence="3" key="1">
    <citation type="submission" date="2021-02" db="EMBL/GenBank/DDBJ databases">
        <authorList>
            <person name="Dougan E. K."/>
            <person name="Rhodes N."/>
            <person name="Thang M."/>
            <person name="Chan C."/>
        </authorList>
    </citation>
    <scope>NUCLEOTIDE SEQUENCE</scope>
</reference>
<name>A0A813DNQ1_POLGL</name>
<evidence type="ECO:0000259" key="2">
    <source>
        <dbReference type="Pfam" id="PF08241"/>
    </source>
</evidence>
<dbReference type="EMBL" id="CAJNNV010003734">
    <property type="protein sequence ID" value="CAE8589511.1"/>
    <property type="molecule type" value="Genomic_DNA"/>
</dbReference>
<dbReference type="GO" id="GO:0008757">
    <property type="term" value="F:S-adenosylmethionine-dependent methyltransferase activity"/>
    <property type="evidence" value="ECO:0007669"/>
    <property type="project" value="InterPro"/>
</dbReference>
<dbReference type="InterPro" id="IPR013216">
    <property type="entry name" value="Methyltransf_11"/>
</dbReference>
<organism evidence="3 4">
    <name type="scientific">Polarella glacialis</name>
    <name type="common">Dinoflagellate</name>
    <dbReference type="NCBI Taxonomy" id="89957"/>
    <lineage>
        <taxon>Eukaryota</taxon>
        <taxon>Sar</taxon>
        <taxon>Alveolata</taxon>
        <taxon>Dinophyceae</taxon>
        <taxon>Suessiales</taxon>
        <taxon>Suessiaceae</taxon>
        <taxon>Polarella</taxon>
    </lineage>
</organism>
<dbReference type="Pfam" id="PF08241">
    <property type="entry name" value="Methyltransf_11"/>
    <property type="match status" value="1"/>
</dbReference>
<dbReference type="AlphaFoldDB" id="A0A813DNQ1"/>
<dbReference type="OrthoDB" id="2013972at2759"/>
<comment type="caution">
    <text evidence="3">The sequence shown here is derived from an EMBL/GenBank/DDBJ whole genome shotgun (WGS) entry which is preliminary data.</text>
</comment>